<keyword evidence="4" id="KW-1185">Reference proteome</keyword>
<dbReference type="Pfam" id="PF01321">
    <property type="entry name" value="Creatinase_N"/>
    <property type="match status" value="1"/>
</dbReference>
<proteinExistence type="predicted"/>
<dbReference type="SUPFAM" id="SSF53092">
    <property type="entry name" value="Creatinase/prolidase N-terminal domain"/>
    <property type="match status" value="1"/>
</dbReference>
<evidence type="ECO:0000259" key="1">
    <source>
        <dbReference type="Pfam" id="PF00557"/>
    </source>
</evidence>
<dbReference type="Proteomes" id="UP000054396">
    <property type="component" value="Unassembled WGS sequence"/>
</dbReference>
<dbReference type="EMBL" id="LPXO01000006">
    <property type="protein sequence ID" value="KUF10446.1"/>
    <property type="molecule type" value="Genomic_DNA"/>
</dbReference>
<feature type="domain" description="Creatinase N-terminal" evidence="2">
    <location>
        <begin position="16"/>
        <end position="160"/>
    </location>
</feature>
<dbReference type="SUPFAM" id="SSF55920">
    <property type="entry name" value="Creatinase/aminopeptidase"/>
    <property type="match status" value="1"/>
</dbReference>
<evidence type="ECO:0000313" key="3">
    <source>
        <dbReference type="EMBL" id="KUF10446.1"/>
    </source>
</evidence>
<dbReference type="CDD" id="cd01066">
    <property type="entry name" value="APP_MetAP"/>
    <property type="match status" value="1"/>
</dbReference>
<sequence length="388" mass="41354">MADWAPPLPPAAFEARAAALQARMGHDGIDALLLTTPADVFYVTGFLTRFWESPARPWFVLLPASGGPVAVIPAIGAPLMRRCHAEVIRTWPSPDPEDDGVSLLTETLAGLVSEGGRIGLPMGLETHLRAPLGTYHAVRDALAPRRFVDATATVQRVREIKSEPEVALIREACAIAGRAIDRVPDIAGPGTPLDAVFRAFQSALLEEGAEWVSYVAGGAGPEGYADVISPADARPLAPGDVLMLDTGAVRQGYFCDFDRNWSVGPPSDAVRRAQDALYAATEAALDQLRPGMTARDAHAILSETTRAHGATPCEGRLGHGLGITLTEWPSFTPRDDTPLRENMVLTLEPSAETVPGRILCHEENIVLRADGPELLSPRAPATLPELGT</sequence>
<dbReference type="PANTHER" id="PTHR46112:SF2">
    <property type="entry name" value="XAA-PRO AMINOPEPTIDASE P-RELATED"/>
    <property type="match status" value="1"/>
</dbReference>
<gene>
    <name evidence="3" type="ORF">AVJ23_11180</name>
</gene>
<dbReference type="Pfam" id="PF00557">
    <property type="entry name" value="Peptidase_M24"/>
    <property type="match status" value="1"/>
</dbReference>
<dbReference type="PANTHER" id="PTHR46112">
    <property type="entry name" value="AMINOPEPTIDASE"/>
    <property type="match status" value="1"/>
</dbReference>
<evidence type="ECO:0000259" key="2">
    <source>
        <dbReference type="Pfam" id="PF01321"/>
    </source>
</evidence>
<dbReference type="OrthoDB" id="9806388at2"/>
<feature type="domain" description="Peptidase M24" evidence="1">
    <location>
        <begin position="168"/>
        <end position="367"/>
    </location>
</feature>
<dbReference type="InterPro" id="IPR029149">
    <property type="entry name" value="Creatin/AminoP/Spt16_N"/>
</dbReference>
<dbReference type="InterPro" id="IPR050659">
    <property type="entry name" value="Peptidase_M24B"/>
</dbReference>
<dbReference type="STRING" id="1685382.AVJ23_11180"/>
<protein>
    <submittedName>
        <fullName evidence="3">Peptidase M24</fullName>
    </submittedName>
</protein>
<reference evidence="3 4" key="1">
    <citation type="submission" date="2015-12" db="EMBL/GenBank/DDBJ databases">
        <authorList>
            <person name="Shamseldin A."/>
            <person name="Moawad H."/>
            <person name="Abd El-Rahim W.M."/>
            <person name="Sadowsky M.J."/>
        </authorList>
    </citation>
    <scope>NUCLEOTIDE SEQUENCE [LARGE SCALE GENOMIC DNA]</scope>
    <source>
        <strain evidence="3 4">SJ5A-1</strain>
    </source>
</reference>
<name>A0A0W7WIR5_9RHOB</name>
<evidence type="ECO:0000313" key="4">
    <source>
        <dbReference type="Proteomes" id="UP000054396"/>
    </source>
</evidence>
<comment type="caution">
    <text evidence="3">The sequence shown here is derived from an EMBL/GenBank/DDBJ whole genome shotgun (WGS) entry which is preliminary data.</text>
</comment>
<dbReference type="InterPro" id="IPR036005">
    <property type="entry name" value="Creatinase/aminopeptidase-like"/>
</dbReference>
<dbReference type="InterPro" id="IPR000994">
    <property type="entry name" value="Pept_M24"/>
</dbReference>
<dbReference type="RefSeq" id="WP_058862286.1">
    <property type="nucleotide sequence ID" value="NZ_LPXO01000006.1"/>
</dbReference>
<dbReference type="InterPro" id="IPR000587">
    <property type="entry name" value="Creatinase_N"/>
</dbReference>
<accession>A0A0W7WIR5</accession>
<dbReference type="Gene3D" id="3.40.350.10">
    <property type="entry name" value="Creatinase/prolidase N-terminal domain"/>
    <property type="match status" value="1"/>
</dbReference>
<organism evidence="3 4">
    <name type="scientific">Pseudoponticoccus marisrubri</name>
    <dbReference type="NCBI Taxonomy" id="1685382"/>
    <lineage>
        <taxon>Bacteria</taxon>
        <taxon>Pseudomonadati</taxon>
        <taxon>Pseudomonadota</taxon>
        <taxon>Alphaproteobacteria</taxon>
        <taxon>Rhodobacterales</taxon>
        <taxon>Roseobacteraceae</taxon>
        <taxon>Pseudoponticoccus</taxon>
    </lineage>
</organism>
<dbReference type="Gene3D" id="3.90.230.10">
    <property type="entry name" value="Creatinase/methionine aminopeptidase superfamily"/>
    <property type="match status" value="1"/>
</dbReference>
<dbReference type="AlphaFoldDB" id="A0A0W7WIR5"/>